<proteinExistence type="predicted"/>
<evidence type="ECO:0000256" key="1">
    <source>
        <dbReference type="SAM" id="MobiDB-lite"/>
    </source>
</evidence>
<keyword evidence="4" id="KW-1185">Reference proteome</keyword>
<reference evidence="4" key="1">
    <citation type="journal article" date="2019" name="Int. J. Syst. Evol. Microbiol.">
        <title>The Global Catalogue of Microorganisms (GCM) 10K type strain sequencing project: providing services to taxonomists for standard genome sequencing and annotation.</title>
        <authorList>
            <consortium name="The Broad Institute Genomics Platform"/>
            <consortium name="The Broad Institute Genome Sequencing Center for Infectious Disease"/>
            <person name="Wu L."/>
            <person name="Ma J."/>
        </authorList>
    </citation>
    <scope>NUCLEOTIDE SEQUENCE [LARGE SCALE GENOMIC DNA]</scope>
    <source>
        <strain evidence="4">JCM 18306</strain>
    </source>
</reference>
<evidence type="ECO:0000256" key="2">
    <source>
        <dbReference type="SAM" id="SignalP"/>
    </source>
</evidence>
<evidence type="ECO:0008006" key="5">
    <source>
        <dbReference type="Google" id="ProtNLM"/>
    </source>
</evidence>
<name>A0ABP9T307_9ACTN</name>
<dbReference type="RefSeq" id="WP_345628735.1">
    <property type="nucleotide sequence ID" value="NZ_BAABJR010000004.1"/>
</dbReference>
<dbReference type="EMBL" id="BAABJR010000004">
    <property type="protein sequence ID" value="GAA5206871.1"/>
    <property type="molecule type" value="Genomic_DNA"/>
</dbReference>
<comment type="caution">
    <text evidence="3">The sequence shown here is derived from an EMBL/GenBank/DDBJ whole genome shotgun (WGS) entry which is preliminary data.</text>
</comment>
<organism evidence="3 4">
    <name type="scientific">Streptomyces thinghirensis</name>
    <dbReference type="NCBI Taxonomy" id="551547"/>
    <lineage>
        <taxon>Bacteria</taxon>
        <taxon>Bacillati</taxon>
        <taxon>Actinomycetota</taxon>
        <taxon>Actinomycetes</taxon>
        <taxon>Kitasatosporales</taxon>
        <taxon>Streptomycetaceae</taxon>
        <taxon>Streptomyces</taxon>
    </lineage>
</organism>
<keyword evidence="2" id="KW-0732">Signal</keyword>
<dbReference type="Proteomes" id="UP001499878">
    <property type="component" value="Unassembled WGS sequence"/>
</dbReference>
<protein>
    <recommendedName>
        <fullName evidence="5">Secreted protein</fullName>
    </recommendedName>
</protein>
<sequence length="76" mass="7526">MRKSSWAVVAALALSVLSAAPAEAAVTRAAHLPVDVTATECIQGGGVIIISVDGSSGTGSFTKRCQGGTHDGESVT</sequence>
<accession>A0ABP9T307</accession>
<feature type="region of interest" description="Disordered" evidence="1">
    <location>
        <begin position="56"/>
        <end position="76"/>
    </location>
</feature>
<feature type="chain" id="PRO_5047202176" description="Secreted protein" evidence="2">
    <location>
        <begin position="25"/>
        <end position="76"/>
    </location>
</feature>
<gene>
    <name evidence="3" type="ORF">GCM10023323_20160</name>
</gene>
<evidence type="ECO:0000313" key="4">
    <source>
        <dbReference type="Proteomes" id="UP001499878"/>
    </source>
</evidence>
<feature type="signal peptide" evidence="2">
    <location>
        <begin position="1"/>
        <end position="24"/>
    </location>
</feature>
<evidence type="ECO:0000313" key="3">
    <source>
        <dbReference type="EMBL" id="GAA5206871.1"/>
    </source>
</evidence>